<keyword evidence="2 9" id="KW-0240">DNA-directed RNA polymerase</keyword>
<dbReference type="Gene3D" id="1.10.10.60">
    <property type="entry name" value="Homeodomain-like"/>
    <property type="match status" value="1"/>
</dbReference>
<keyword evidence="8 9" id="KW-0804">Transcription</keyword>
<dbReference type="NCBIfam" id="NF004595">
    <property type="entry name" value="PRK05932.1-2"/>
    <property type="match status" value="1"/>
</dbReference>
<evidence type="ECO:0000256" key="8">
    <source>
        <dbReference type="ARBA" id="ARBA00023163"/>
    </source>
</evidence>
<evidence type="ECO:0000313" key="12">
    <source>
        <dbReference type="EMBL" id="SIO31466.1"/>
    </source>
</evidence>
<evidence type="ECO:0000256" key="3">
    <source>
        <dbReference type="ARBA" id="ARBA00022679"/>
    </source>
</evidence>
<feature type="domain" description="RNA polymerase sigma factor 54 DNA-binding" evidence="10">
    <location>
        <begin position="327"/>
        <end position="482"/>
    </location>
</feature>
<dbReference type="PROSITE" id="PS50044">
    <property type="entry name" value="SIGMA54_3"/>
    <property type="match status" value="1"/>
</dbReference>
<evidence type="ECO:0000256" key="4">
    <source>
        <dbReference type="ARBA" id="ARBA00022695"/>
    </source>
</evidence>
<dbReference type="NCBIfam" id="NF004598">
    <property type="entry name" value="PRK05932.1-5"/>
    <property type="match status" value="1"/>
</dbReference>
<dbReference type="Gene3D" id="1.10.10.1330">
    <property type="entry name" value="RNA polymerase sigma-54 factor, core-binding domain"/>
    <property type="match status" value="1"/>
</dbReference>
<dbReference type="Pfam" id="PF04963">
    <property type="entry name" value="Sigma54_CBD"/>
    <property type="match status" value="1"/>
</dbReference>
<dbReference type="InterPro" id="IPR038709">
    <property type="entry name" value="RpoN_core-bd_sf"/>
</dbReference>
<dbReference type="RefSeq" id="WP_028462148.1">
    <property type="nucleotide sequence ID" value="NZ_FSRO01000001.1"/>
</dbReference>
<evidence type="ECO:0000259" key="11">
    <source>
        <dbReference type="Pfam" id="PF04963"/>
    </source>
</evidence>
<gene>
    <name evidence="12" type="ORF">SAMN02743940_1819</name>
</gene>
<evidence type="ECO:0000256" key="1">
    <source>
        <dbReference type="ARBA" id="ARBA00008798"/>
    </source>
</evidence>
<dbReference type="GO" id="GO:0003677">
    <property type="term" value="F:DNA binding"/>
    <property type="evidence" value="ECO:0007669"/>
    <property type="project" value="UniProtKB-KW"/>
</dbReference>
<dbReference type="GO" id="GO:0016987">
    <property type="term" value="F:sigma factor activity"/>
    <property type="evidence" value="ECO:0007669"/>
    <property type="project" value="UniProtKB-KW"/>
</dbReference>
<dbReference type="PANTHER" id="PTHR32248">
    <property type="entry name" value="RNA POLYMERASE SIGMA-54 FACTOR"/>
    <property type="match status" value="1"/>
</dbReference>
<dbReference type="Pfam" id="PF04552">
    <property type="entry name" value="Sigma54_DBD"/>
    <property type="match status" value="1"/>
</dbReference>
<keyword evidence="13" id="KW-1185">Reference proteome</keyword>
<dbReference type="GO" id="GO:0006352">
    <property type="term" value="P:DNA-templated transcription initiation"/>
    <property type="evidence" value="ECO:0007669"/>
    <property type="project" value="InterPro"/>
</dbReference>
<protein>
    <recommendedName>
        <fullName evidence="9">RNA polymerase sigma-54 factor</fullName>
    </recommendedName>
</protein>
<dbReference type="Pfam" id="PF00309">
    <property type="entry name" value="Sigma54_AID"/>
    <property type="match status" value="1"/>
</dbReference>
<accession>A0A1N6IHG2</accession>
<keyword evidence="6 9" id="KW-0731">Sigma factor</keyword>
<dbReference type="EMBL" id="FSRO01000001">
    <property type="protein sequence ID" value="SIO31466.1"/>
    <property type="molecule type" value="Genomic_DNA"/>
</dbReference>
<evidence type="ECO:0000256" key="9">
    <source>
        <dbReference type="PIRNR" id="PIRNR000774"/>
    </source>
</evidence>
<dbReference type="PRINTS" id="PR00045">
    <property type="entry name" value="SIGMA54FCT"/>
</dbReference>
<dbReference type="STRING" id="44575.SAMN05216419_103924"/>
<keyword evidence="3 9" id="KW-0808">Transferase</keyword>
<name>A0A1N6IHG2_9PROT</name>
<sequence length="484" mass="55233">MKPTLQLKLSQQIKLTPQLQQSIRLLQLSTLELSQEIERIMQENPLLEWDNCSDYRDVQPGNNSELLMSDSSDFQDDAAKEVISVENMTTTVMSQNNESDWKQDHDFYNGSREDEYELPQLAAKPISLREHLNVQISQSQISERDKSIVGLLIDSLNDDGYLVQDLQELVEILPPQLEIDMDDMHIALAYLQHLDPSGVGARNLRECLMLQLQLQPVETPYRDQALLLVNEYLEILASRNFGQIKKLLSCDDDCLRSVQQLITHLNPRPGAIFNSEDVRYIVPDVIVKKMNGIWVANLNLNAIPRLSVNRLYANILNQRHHDSAHGLASQLSEAKWLIKNIHQRFSTILSVSSAIVERQQQFFKYGAVAMRPLVLREIADNLNLHESTVSRVTTQKFMHTPRGIFELKYFFGSHVATNTGGVCSATAIRELIKQLVKTENPQKPLSDSRISKILGQQDIVVARRTVAKYRESMQIPPTNLRKSF</sequence>
<evidence type="ECO:0000256" key="2">
    <source>
        <dbReference type="ARBA" id="ARBA00022478"/>
    </source>
</evidence>
<organism evidence="12 13">
    <name type="scientific">Nitrosomonas cryotolerans ATCC 49181</name>
    <dbReference type="NCBI Taxonomy" id="1131553"/>
    <lineage>
        <taxon>Bacteria</taxon>
        <taxon>Pseudomonadati</taxon>
        <taxon>Pseudomonadota</taxon>
        <taxon>Betaproteobacteria</taxon>
        <taxon>Nitrosomonadales</taxon>
        <taxon>Nitrosomonadaceae</taxon>
        <taxon>Nitrosomonas</taxon>
    </lineage>
</organism>
<dbReference type="InterPro" id="IPR000394">
    <property type="entry name" value="RNA_pol_sigma_54"/>
</dbReference>
<dbReference type="GO" id="GO:0000428">
    <property type="term" value="C:DNA-directed RNA polymerase complex"/>
    <property type="evidence" value="ECO:0007669"/>
    <property type="project" value="UniProtKB-KW"/>
</dbReference>
<comment type="similarity">
    <text evidence="1 9">Belongs to the sigma-54 factor family.</text>
</comment>
<evidence type="ECO:0000259" key="10">
    <source>
        <dbReference type="Pfam" id="PF04552"/>
    </source>
</evidence>
<comment type="function">
    <text evidence="9">Sigma factors are initiation factors that promote the attachment of RNA polymerase to specific initiation sites and are then released.</text>
</comment>
<dbReference type="NCBIfam" id="TIGR02395">
    <property type="entry name" value="rpoN_sigma"/>
    <property type="match status" value="1"/>
</dbReference>
<evidence type="ECO:0000256" key="5">
    <source>
        <dbReference type="ARBA" id="ARBA00023015"/>
    </source>
</evidence>
<feature type="domain" description="RNA polymerase sigma factor 54 core-binding" evidence="11">
    <location>
        <begin position="120"/>
        <end position="312"/>
    </location>
</feature>
<dbReference type="PROSITE" id="PS00717">
    <property type="entry name" value="SIGMA54_1"/>
    <property type="match status" value="1"/>
</dbReference>
<evidence type="ECO:0000313" key="13">
    <source>
        <dbReference type="Proteomes" id="UP000185062"/>
    </source>
</evidence>
<dbReference type="PIRSF" id="PIRSF000774">
    <property type="entry name" value="RpoN"/>
    <property type="match status" value="1"/>
</dbReference>
<dbReference type="GO" id="GO:0001216">
    <property type="term" value="F:DNA-binding transcription activator activity"/>
    <property type="evidence" value="ECO:0007669"/>
    <property type="project" value="InterPro"/>
</dbReference>
<dbReference type="InterPro" id="IPR007046">
    <property type="entry name" value="RNA_pol_sigma_54_core-bd"/>
</dbReference>
<keyword evidence="4 9" id="KW-0548">Nucleotidyltransferase</keyword>
<proteinExistence type="inferred from homology"/>
<dbReference type="GO" id="GO:0016779">
    <property type="term" value="F:nucleotidyltransferase activity"/>
    <property type="evidence" value="ECO:0007669"/>
    <property type="project" value="UniProtKB-KW"/>
</dbReference>
<keyword evidence="7 9" id="KW-0238">DNA-binding</keyword>
<dbReference type="NCBIfam" id="NF009118">
    <property type="entry name" value="PRK12469.1"/>
    <property type="match status" value="1"/>
</dbReference>
<dbReference type="PANTHER" id="PTHR32248:SF4">
    <property type="entry name" value="RNA POLYMERASE SIGMA-54 FACTOR"/>
    <property type="match status" value="1"/>
</dbReference>
<evidence type="ECO:0000256" key="6">
    <source>
        <dbReference type="ARBA" id="ARBA00023082"/>
    </source>
</evidence>
<evidence type="ECO:0000256" key="7">
    <source>
        <dbReference type="ARBA" id="ARBA00023125"/>
    </source>
</evidence>
<dbReference type="eggNOG" id="COG1508">
    <property type="taxonomic scope" value="Bacteria"/>
</dbReference>
<dbReference type="PROSITE" id="PS00718">
    <property type="entry name" value="SIGMA54_2"/>
    <property type="match status" value="1"/>
</dbReference>
<dbReference type="Proteomes" id="UP000185062">
    <property type="component" value="Unassembled WGS sequence"/>
</dbReference>
<dbReference type="InterPro" id="IPR007634">
    <property type="entry name" value="RNA_pol_sigma_54_DNA-bd"/>
</dbReference>
<dbReference type="AlphaFoldDB" id="A0A1N6IHG2"/>
<reference evidence="12 13" key="1">
    <citation type="submission" date="2016-12" db="EMBL/GenBank/DDBJ databases">
        <authorList>
            <person name="Song W.-J."/>
            <person name="Kurnit D.M."/>
        </authorList>
    </citation>
    <scope>NUCLEOTIDE SEQUENCE [LARGE SCALE GENOMIC DNA]</scope>
    <source>
        <strain evidence="12 13">ATCC 49181</strain>
    </source>
</reference>
<keyword evidence="5 9" id="KW-0805">Transcription regulation</keyword>